<keyword evidence="3" id="KW-1185">Reference proteome</keyword>
<feature type="region of interest" description="Disordered" evidence="1">
    <location>
        <begin position="102"/>
        <end position="149"/>
    </location>
</feature>
<feature type="compositionally biased region" description="Acidic residues" evidence="1">
    <location>
        <begin position="107"/>
        <end position="120"/>
    </location>
</feature>
<evidence type="ECO:0000313" key="3">
    <source>
        <dbReference type="Proteomes" id="UP000694420"/>
    </source>
</evidence>
<dbReference type="Proteomes" id="UP000694420">
    <property type="component" value="Unplaced"/>
</dbReference>
<evidence type="ECO:0000313" key="2">
    <source>
        <dbReference type="Ensembl" id="ENSNPEP00000000488.1"/>
    </source>
</evidence>
<protein>
    <submittedName>
        <fullName evidence="2">Uncharacterized protein</fullName>
    </submittedName>
</protein>
<proteinExistence type="predicted"/>
<reference evidence="2" key="1">
    <citation type="submission" date="2025-08" db="UniProtKB">
        <authorList>
            <consortium name="Ensembl"/>
        </authorList>
    </citation>
    <scope>IDENTIFICATION</scope>
</reference>
<accession>A0A8C6YP35</accession>
<sequence length="149" mass="17213">MLSLILFFYHYYLDENEKESTNIKESPEKELCAQIQANGIEIYNSDELRTEIPDDGNEISNEQNENERGKFILIYEPENTEAKHFFPLLEEKLLIGKFENSQKLAEEESEDDEETIDESSDSNKESTSCSDSSEEESEASFDSDNSEEK</sequence>
<dbReference type="AlphaFoldDB" id="A0A8C6YP35"/>
<dbReference type="PANTHER" id="PTHR21520:SF2">
    <property type="entry name" value="GLUTAMATE-RICH PROTEIN 2"/>
    <property type="match status" value="1"/>
</dbReference>
<organism evidence="2 3">
    <name type="scientific">Nothoprocta perdicaria</name>
    <name type="common">Chilean tinamou</name>
    <name type="synonym">Crypturus perdicarius</name>
    <dbReference type="NCBI Taxonomy" id="30464"/>
    <lineage>
        <taxon>Eukaryota</taxon>
        <taxon>Metazoa</taxon>
        <taxon>Chordata</taxon>
        <taxon>Craniata</taxon>
        <taxon>Vertebrata</taxon>
        <taxon>Euteleostomi</taxon>
        <taxon>Archelosauria</taxon>
        <taxon>Archosauria</taxon>
        <taxon>Dinosauria</taxon>
        <taxon>Saurischia</taxon>
        <taxon>Theropoda</taxon>
        <taxon>Coelurosauria</taxon>
        <taxon>Aves</taxon>
        <taxon>Palaeognathae</taxon>
        <taxon>Tinamiformes</taxon>
        <taxon>Tinamidae</taxon>
        <taxon>Nothoprocta</taxon>
    </lineage>
</organism>
<name>A0A8C6YP35_NOTPE</name>
<dbReference type="InterPro" id="IPR026703">
    <property type="entry name" value="ERICH2"/>
</dbReference>
<reference evidence="2" key="2">
    <citation type="submission" date="2025-09" db="UniProtKB">
        <authorList>
            <consortium name="Ensembl"/>
        </authorList>
    </citation>
    <scope>IDENTIFICATION</scope>
</reference>
<dbReference type="Ensembl" id="ENSNPET00000000497.1">
    <property type="protein sequence ID" value="ENSNPEP00000000488.1"/>
    <property type="gene ID" value="ENSNPEG00000000423.1"/>
</dbReference>
<dbReference type="PANTHER" id="PTHR21520">
    <property type="entry name" value="GLUTAMATE-RICH PROTEIN 2"/>
    <property type="match status" value="1"/>
</dbReference>
<feature type="compositionally biased region" description="Acidic residues" evidence="1">
    <location>
        <begin position="132"/>
        <end position="149"/>
    </location>
</feature>
<evidence type="ECO:0000256" key="1">
    <source>
        <dbReference type="SAM" id="MobiDB-lite"/>
    </source>
</evidence>